<evidence type="ECO:0000313" key="6">
    <source>
        <dbReference type="Proteomes" id="UP000830729"/>
    </source>
</evidence>
<dbReference type="GO" id="GO:0008270">
    <property type="term" value="F:zinc ion binding"/>
    <property type="evidence" value="ECO:0007669"/>
    <property type="project" value="UniProtKB-KW"/>
</dbReference>
<dbReference type="PANTHER" id="PTHR28082">
    <property type="entry name" value="ZINC FINGER PROTEIN"/>
    <property type="match status" value="1"/>
</dbReference>
<dbReference type="SUPFAM" id="SSF161219">
    <property type="entry name" value="CHY zinc finger-like"/>
    <property type="match status" value="1"/>
</dbReference>
<keyword evidence="6" id="KW-1185">Reference proteome</keyword>
<dbReference type="GO" id="GO:0045041">
    <property type="term" value="P:protein import into mitochondrial intermembrane space"/>
    <property type="evidence" value="ECO:0007669"/>
    <property type="project" value="TreeGrafter"/>
</dbReference>
<organism evidence="5 6">
    <name type="scientific">Halorussus limi</name>
    <dbReference type="NCBI Taxonomy" id="2938695"/>
    <lineage>
        <taxon>Archaea</taxon>
        <taxon>Methanobacteriati</taxon>
        <taxon>Methanobacteriota</taxon>
        <taxon>Stenosarchaea group</taxon>
        <taxon>Halobacteria</taxon>
        <taxon>Halobacteriales</taxon>
        <taxon>Haladaptataceae</taxon>
        <taxon>Halorussus</taxon>
    </lineage>
</organism>
<protein>
    <submittedName>
        <fullName evidence="5">CHY zinc finger protein</fullName>
    </submittedName>
</protein>
<dbReference type="InterPro" id="IPR052604">
    <property type="entry name" value="Mito_Tim_assembly_helper"/>
</dbReference>
<evidence type="ECO:0000256" key="1">
    <source>
        <dbReference type="ARBA" id="ARBA00022723"/>
    </source>
</evidence>
<reference evidence="5 6" key="1">
    <citation type="submission" date="2022-04" db="EMBL/GenBank/DDBJ databases">
        <title>Diverse halophilic archaea isolated from saline environments.</title>
        <authorList>
            <person name="Cui H.-L."/>
        </authorList>
    </citation>
    <scope>NUCLEOTIDE SEQUENCE [LARGE SCALE GENOMIC DNA]</scope>
    <source>
        <strain evidence="5 6">XZYJT49</strain>
    </source>
</reference>
<dbReference type="PANTHER" id="PTHR28082:SF1">
    <property type="entry name" value="HELPER OF TIM PROTEIN 13"/>
    <property type="match status" value="1"/>
</dbReference>
<evidence type="ECO:0000256" key="3">
    <source>
        <dbReference type="ARBA" id="ARBA00022833"/>
    </source>
</evidence>
<proteinExistence type="predicted"/>
<dbReference type="GeneID" id="72185320"/>
<dbReference type="KEGG" id="halx:M0R89_08935"/>
<dbReference type="PIRSF" id="PIRSF017292">
    <property type="entry name" value="UCP017292_Znf_CHY"/>
    <property type="match status" value="1"/>
</dbReference>
<keyword evidence="1" id="KW-0479">Metal-binding</keyword>
<dbReference type="InterPro" id="IPR008913">
    <property type="entry name" value="Znf_CHY"/>
</dbReference>
<dbReference type="AlphaFoldDB" id="A0A8U0HZD2"/>
<evidence type="ECO:0000313" key="5">
    <source>
        <dbReference type="EMBL" id="UPV76163.1"/>
    </source>
</evidence>
<dbReference type="PROSITE" id="PS51266">
    <property type="entry name" value="ZF_CHY"/>
    <property type="match status" value="1"/>
</dbReference>
<name>A0A8U0HZD2_9EURY</name>
<dbReference type="Pfam" id="PF05495">
    <property type="entry name" value="zf-CHY"/>
    <property type="match status" value="1"/>
</dbReference>
<keyword evidence="2" id="KW-0863">Zinc-finger</keyword>
<dbReference type="Proteomes" id="UP000830729">
    <property type="component" value="Chromosome"/>
</dbReference>
<dbReference type="InterPro" id="IPR016694">
    <property type="entry name" value="UCP017292"/>
</dbReference>
<feature type="domain" description="CHY-type" evidence="4">
    <location>
        <begin position="14"/>
        <end position="94"/>
    </location>
</feature>
<dbReference type="EMBL" id="CP096659">
    <property type="protein sequence ID" value="UPV76163.1"/>
    <property type="molecule type" value="Genomic_DNA"/>
</dbReference>
<dbReference type="RefSeq" id="WP_248652198.1">
    <property type="nucleotide sequence ID" value="NZ_CP096659.1"/>
</dbReference>
<accession>A0A8U0HZD2</accession>
<gene>
    <name evidence="5" type="ORF">M0R89_08935</name>
</gene>
<sequence>MEREIHGRAVRGVEVGPETRCAHYDTDRDVVALRFACCEAFYPCFRCHDAAADHEAERLSVESDEAAALCGVCGAGLTPREFVDGEHRCPDCGAAFNPGCEDHYDLYFEFGE</sequence>
<keyword evidence="3" id="KW-0862">Zinc</keyword>
<evidence type="ECO:0000256" key="2">
    <source>
        <dbReference type="ARBA" id="ARBA00022771"/>
    </source>
</evidence>
<evidence type="ECO:0000259" key="4">
    <source>
        <dbReference type="PROSITE" id="PS51266"/>
    </source>
</evidence>
<dbReference type="InterPro" id="IPR037274">
    <property type="entry name" value="Znf_CHY_sf"/>
</dbReference>